<dbReference type="OrthoDB" id="3266505at2759"/>
<dbReference type="InterPro" id="IPR007219">
    <property type="entry name" value="XnlR_reg_dom"/>
</dbReference>
<dbReference type="AlphaFoldDB" id="W9WV22"/>
<dbReference type="GO" id="GO:0008270">
    <property type="term" value="F:zinc ion binding"/>
    <property type="evidence" value="ECO:0007669"/>
    <property type="project" value="InterPro"/>
</dbReference>
<dbReference type="Pfam" id="PF04082">
    <property type="entry name" value="Fungal_trans"/>
    <property type="match status" value="1"/>
</dbReference>
<keyword evidence="1" id="KW-0805">Transcription regulation</keyword>
<organism evidence="6 7">
    <name type="scientific">Cladophialophora psammophila CBS 110553</name>
    <dbReference type="NCBI Taxonomy" id="1182543"/>
    <lineage>
        <taxon>Eukaryota</taxon>
        <taxon>Fungi</taxon>
        <taxon>Dikarya</taxon>
        <taxon>Ascomycota</taxon>
        <taxon>Pezizomycotina</taxon>
        <taxon>Eurotiomycetes</taxon>
        <taxon>Chaetothyriomycetidae</taxon>
        <taxon>Chaetothyriales</taxon>
        <taxon>Herpotrichiellaceae</taxon>
        <taxon>Cladophialophora</taxon>
    </lineage>
</organism>
<evidence type="ECO:0000256" key="4">
    <source>
        <dbReference type="ARBA" id="ARBA00023242"/>
    </source>
</evidence>
<keyword evidence="2" id="KW-0238">DNA-binding</keyword>
<accession>W9WV22</accession>
<dbReference type="GeneID" id="19190339"/>
<dbReference type="EMBL" id="AMGX01000007">
    <property type="protein sequence ID" value="EXJ71813.1"/>
    <property type="molecule type" value="Genomic_DNA"/>
</dbReference>
<sequence>MAGITSAFAVATSLDRKLQIPGYNGSRNLLQPTDPWQRQTSAHRTSGVSDLWKVIETPDLFTPLPVISRTRPSDNILDLHLRSFFETIHIYMPIFNVKRFYAKYSFVREHLYEPHWGTKANGNGGNQQFICLVFSVLAMGAFYTDELGSSSAWAAWYFDKAQGRLVELFDAVDLHLVQAVMLMGSYAQHAIKPNLAYNLTGTAIRLAYSIGLNTNNSPDHLSFDAQEALRTWWMLFIQEVELSMDSGRPMSIRSCDVNVDYPLDEDLDATQPTYTKDTLQQLNIELHGWRDSLPAQFCFQHERPHGEPEAQLTSWINRQRSSVRLHYNVALITLNRVALIPGTSDQVLADRAEFSASCIEAASESIVHLHWLLRAAPKLRRWGYYCYYCLQATLVIYLRLIDDPFGPEAADMIALCRFSIETFDALHIPAAKRCAEVFRRALTEHKDARESDFERSRPGSTIVTVPASCDDEDLQLVTTSPLLPTSSRQASAVPTFGPENASGLVFGNTLVDDTSLMHTEDAHPDEDAWSGLANLDWQSQYL</sequence>
<dbReference type="GO" id="GO:0006351">
    <property type="term" value="P:DNA-templated transcription"/>
    <property type="evidence" value="ECO:0007669"/>
    <property type="project" value="InterPro"/>
</dbReference>
<gene>
    <name evidence="6" type="ORF">A1O5_05623</name>
</gene>
<evidence type="ECO:0000313" key="7">
    <source>
        <dbReference type="Proteomes" id="UP000019471"/>
    </source>
</evidence>
<dbReference type="HOGENOM" id="CLU_019316_0_0_1"/>
<evidence type="ECO:0000259" key="5">
    <source>
        <dbReference type="SMART" id="SM00906"/>
    </source>
</evidence>
<dbReference type="RefSeq" id="XP_007744412.1">
    <property type="nucleotide sequence ID" value="XM_007746222.1"/>
</dbReference>
<proteinExistence type="predicted"/>
<dbReference type="PANTHER" id="PTHR47424">
    <property type="entry name" value="REGULATORY PROTEIN GAL4"/>
    <property type="match status" value="1"/>
</dbReference>
<evidence type="ECO:0000313" key="6">
    <source>
        <dbReference type="EMBL" id="EXJ71813.1"/>
    </source>
</evidence>
<evidence type="ECO:0000256" key="2">
    <source>
        <dbReference type="ARBA" id="ARBA00023125"/>
    </source>
</evidence>
<keyword evidence="3" id="KW-0804">Transcription</keyword>
<dbReference type="GO" id="GO:0000978">
    <property type="term" value="F:RNA polymerase II cis-regulatory region sequence-specific DNA binding"/>
    <property type="evidence" value="ECO:0007669"/>
    <property type="project" value="TreeGrafter"/>
</dbReference>
<evidence type="ECO:0000256" key="1">
    <source>
        <dbReference type="ARBA" id="ARBA00023015"/>
    </source>
</evidence>
<dbReference type="CDD" id="cd12148">
    <property type="entry name" value="fungal_TF_MHR"/>
    <property type="match status" value="1"/>
</dbReference>
<evidence type="ECO:0000256" key="3">
    <source>
        <dbReference type="ARBA" id="ARBA00023163"/>
    </source>
</evidence>
<feature type="domain" description="Xylanolytic transcriptional activator regulatory" evidence="5">
    <location>
        <begin position="196"/>
        <end position="268"/>
    </location>
</feature>
<reference evidence="6 7" key="1">
    <citation type="submission" date="2013-03" db="EMBL/GenBank/DDBJ databases">
        <title>The Genome Sequence of Cladophialophora psammophila CBS 110553.</title>
        <authorList>
            <consortium name="The Broad Institute Genomics Platform"/>
            <person name="Cuomo C."/>
            <person name="de Hoog S."/>
            <person name="Gorbushina A."/>
            <person name="Walker B."/>
            <person name="Young S.K."/>
            <person name="Zeng Q."/>
            <person name="Gargeya S."/>
            <person name="Fitzgerald M."/>
            <person name="Haas B."/>
            <person name="Abouelleil A."/>
            <person name="Allen A.W."/>
            <person name="Alvarado L."/>
            <person name="Arachchi H.M."/>
            <person name="Berlin A.M."/>
            <person name="Chapman S.B."/>
            <person name="Gainer-Dewar J."/>
            <person name="Goldberg J."/>
            <person name="Griggs A."/>
            <person name="Gujja S."/>
            <person name="Hansen M."/>
            <person name="Howarth C."/>
            <person name="Imamovic A."/>
            <person name="Ireland A."/>
            <person name="Larimer J."/>
            <person name="McCowan C."/>
            <person name="Murphy C."/>
            <person name="Pearson M."/>
            <person name="Poon T.W."/>
            <person name="Priest M."/>
            <person name="Roberts A."/>
            <person name="Saif S."/>
            <person name="Shea T."/>
            <person name="Sisk P."/>
            <person name="Sykes S."/>
            <person name="Wortman J."/>
            <person name="Nusbaum C."/>
            <person name="Birren B."/>
        </authorList>
    </citation>
    <scope>NUCLEOTIDE SEQUENCE [LARGE SCALE GENOMIC DNA]</scope>
    <source>
        <strain evidence="6 7">CBS 110553</strain>
    </source>
</reference>
<dbReference type="GO" id="GO:0000981">
    <property type="term" value="F:DNA-binding transcription factor activity, RNA polymerase II-specific"/>
    <property type="evidence" value="ECO:0007669"/>
    <property type="project" value="TreeGrafter"/>
</dbReference>
<keyword evidence="4" id="KW-0539">Nucleus</keyword>
<dbReference type="PANTHER" id="PTHR47424:SF3">
    <property type="entry name" value="REGULATORY PROTEIN GAL4"/>
    <property type="match status" value="1"/>
</dbReference>
<name>W9WV22_9EURO</name>
<dbReference type="InterPro" id="IPR051127">
    <property type="entry name" value="Fungal_SecMet_Regulators"/>
</dbReference>
<dbReference type="SMART" id="SM00906">
    <property type="entry name" value="Fungal_trans"/>
    <property type="match status" value="1"/>
</dbReference>
<dbReference type="GO" id="GO:0000435">
    <property type="term" value="P:positive regulation of transcription from RNA polymerase II promoter by galactose"/>
    <property type="evidence" value="ECO:0007669"/>
    <property type="project" value="TreeGrafter"/>
</dbReference>
<dbReference type="Proteomes" id="UP000019471">
    <property type="component" value="Unassembled WGS sequence"/>
</dbReference>
<dbReference type="GO" id="GO:0005634">
    <property type="term" value="C:nucleus"/>
    <property type="evidence" value="ECO:0007669"/>
    <property type="project" value="TreeGrafter"/>
</dbReference>
<comment type="caution">
    <text evidence="6">The sequence shown here is derived from an EMBL/GenBank/DDBJ whole genome shotgun (WGS) entry which is preliminary data.</text>
</comment>
<protein>
    <recommendedName>
        <fullName evidence="5">Xylanolytic transcriptional activator regulatory domain-containing protein</fullName>
    </recommendedName>
</protein>
<keyword evidence="7" id="KW-1185">Reference proteome</keyword>